<evidence type="ECO:0000313" key="3">
    <source>
        <dbReference type="EMBL" id="CAE0459526.1"/>
    </source>
</evidence>
<evidence type="ECO:0008006" key="4">
    <source>
        <dbReference type="Google" id="ProtNLM"/>
    </source>
</evidence>
<evidence type="ECO:0000256" key="2">
    <source>
        <dbReference type="SAM" id="SignalP"/>
    </source>
</evidence>
<protein>
    <recommendedName>
        <fullName evidence="4">Prolyl 4-hydroxylase alpha subunit domain-containing protein</fullName>
    </recommendedName>
</protein>
<feature type="region of interest" description="Disordered" evidence="1">
    <location>
        <begin position="49"/>
        <end position="92"/>
    </location>
</feature>
<feature type="chain" id="PRO_5031560143" description="Prolyl 4-hydroxylase alpha subunit domain-containing protein" evidence="2">
    <location>
        <begin position="20"/>
        <end position="377"/>
    </location>
</feature>
<evidence type="ECO:0000256" key="1">
    <source>
        <dbReference type="SAM" id="MobiDB-lite"/>
    </source>
</evidence>
<feature type="signal peptide" evidence="2">
    <location>
        <begin position="1"/>
        <end position="19"/>
    </location>
</feature>
<accession>A0A7S3PYD2</accession>
<reference evidence="3" key="1">
    <citation type="submission" date="2021-01" db="EMBL/GenBank/DDBJ databases">
        <authorList>
            <person name="Corre E."/>
            <person name="Pelletier E."/>
            <person name="Niang G."/>
            <person name="Scheremetjew M."/>
            <person name="Finn R."/>
            <person name="Kale V."/>
            <person name="Holt S."/>
            <person name="Cochrane G."/>
            <person name="Meng A."/>
            <person name="Brown T."/>
            <person name="Cohen L."/>
        </authorList>
    </citation>
    <scope>NUCLEOTIDE SEQUENCE</scope>
    <source>
        <strain evidence="3">MM31A-1</strain>
    </source>
</reference>
<gene>
    <name evidence="3" type="ORF">CDEB00056_LOCUS4367</name>
</gene>
<proteinExistence type="predicted"/>
<feature type="compositionally biased region" description="Basic residues" evidence="1">
    <location>
        <begin position="55"/>
        <end position="65"/>
    </location>
</feature>
<keyword evidence="2" id="KW-0732">Signal</keyword>
<organism evidence="3">
    <name type="scientific">Chaetoceros debilis</name>
    <dbReference type="NCBI Taxonomy" id="122233"/>
    <lineage>
        <taxon>Eukaryota</taxon>
        <taxon>Sar</taxon>
        <taxon>Stramenopiles</taxon>
        <taxon>Ochrophyta</taxon>
        <taxon>Bacillariophyta</taxon>
        <taxon>Coscinodiscophyceae</taxon>
        <taxon>Chaetocerotophycidae</taxon>
        <taxon>Chaetocerotales</taxon>
        <taxon>Chaetocerotaceae</taxon>
        <taxon>Chaetoceros</taxon>
    </lineage>
</organism>
<name>A0A7S3PYD2_9STRA</name>
<dbReference type="Gene3D" id="2.60.120.620">
    <property type="entry name" value="q2cbj1_9rhob like domain"/>
    <property type="match status" value="1"/>
</dbReference>
<sequence length="377" mass="41335">MMNCISPLAVLLLLASANAFAPNFIHQRTPLLVGVPKVTVTDTQLDAKKKDMAQKRKKRGQKFMPKKMERPAALSEVPAADDWGGKTQSTEEKVETMKKGEDEVKQQAAALIATQRDSVDALTLVRKQIESLPVDEMGTAFASSSHAVFDDVLGDDMASKMRSEAQSMFDNNKLELDIGAGLTSAEYASAIKGGQDQYLDCPRSIEYVVSMTRHLSAMINKSGEGSDESKSLGFRLDEAASMAGVRFFDRKARMSSLALLLGKTAEELEESHDNSDLNKKEFGFVVSEDGKIDDGKNDLRRLSVLYFTTPDGWDEECGGGITFEKDGKEVSVAAKNDRLVLFSSDKCSHRMEPWVGANREGGESGSVVITHLVRYSR</sequence>
<dbReference type="EMBL" id="HBIO01006036">
    <property type="protein sequence ID" value="CAE0459526.1"/>
    <property type="molecule type" value="Transcribed_RNA"/>
</dbReference>
<dbReference type="AlphaFoldDB" id="A0A7S3PYD2"/>